<name>A0A366M7T8_9EURY</name>
<reference evidence="7 8" key="1">
    <citation type="submission" date="2018-06" db="EMBL/GenBank/DDBJ databases">
        <title>Genomic insight into two independent archaeal endosymbiosis events.</title>
        <authorList>
            <person name="Lind A.E."/>
            <person name="Lewis W.H."/>
            <person name="Spang A."/>
            <person name="Guy L."/>
            <person name="Embley M.T."/>
            <person name="Ettema T.J.G."/>
        </authorList>
    </citation>
    <scope>NUCLEOTIDE SEQUENCE [LARGE SCALE GENOMIC DNA]</scope>
    <source>
        <strain evidence="7">NOE</strain>
    </source>
</reference>
<evidence type="ECO:0000313" key="7">
    <source>
        <dbReference type="EMBL" id="RBQ22235.1"/>
    </source>
</evidence>
<feature type="transmembrane region" description="Helical" evidence="6">
    <location>
        <begin position="57"/>
        <end position="81"/>
    </location>
</feature>
<dbReference type="Pfam" id="PF01594">
    <property type="entry name" value="AI-2E_transport"/>
    <property type="match status" value="1"/>
</dbReference>
<feature type="transmembrane region" description="Helical" evidence="6">
    <location>
        <begin position="234"/>
        <end position="261"/>
    </location>
</feature>
<protein>
    <recommendedName>
        <fullName evidence="9">AI-2E family transporter</fullName>
    </recommendedName>
</protein>
<dbReference type="AlphaFoldDB" id="A0A366M7T8"/>
<gene>
    <name evidence="7" type="ORF">ALNOE001_19590</name>
</gene>
<evidence type="ECO:0000313" key="8">
    <source>
        <dbReference type="Proteomes" id="UP000253099"/>
    </source>
</evidence>
<keyword evidence="8" id="KW-1185">Reference proteome</keyword>
<proteinExistence type="inferred from homology"/>
<evidence type="ECO:0008006" key="9">
    <source>
        <dbReference type="Google" id="ProtNLM"/>
    </source>
</evidence>
<evidence type="ECO:0000256" key="3">
    <source>
        <dbReference type="ARBA" id="ARBA00022692"/>
    </source>
</evidence>
<accession>A0A366M7T8</accession>
<feature type="transmembrane region" description="Helical" evidence="6">
    <location>
        <begin position="151"/>
        <end position="169"/>
    </location>
</feature>
<keyword evidence="4 6" id="KW-1133">Transmembrane helix</keyword>
<dbReference type="PANTHER" id="PTHR21716:SF4">
    <property type="entry name" value="TRANSMEMBRANE PROTEIN 245"/>
    <property type="match status" value="1"/>
</dbReference>
<dbReference type="EMBL" id="NIZT01000070">
    <property type="protein sequence ID" value="RBQ22235.1"/>
    <property type="molecule type" value="Genomic_DNA"/>
</dbReference>
<dbReference type="GO" id="GO:0016020">
    <property type="term" value="C:membrane"/>
    <property type="evidence" value="ECO:0007669"/>
    <property type="project" value="UniProtKB-SubCell"/>
</dbReference>
<feature type="transmembrane region" description="Helical" evidence="6">
    <location>
        <begin position="205"/>
        <end position="228"/>
    </location>
</feature>
<evidence type="ECO:0000256" key="2">
    <source>
        <dbReference type="ARBA" id="ARBA00009773"/>
    </source>
</evidence>
<feature type="transmembrane region" description="Helical" evidence="6">
    <location>
        <begin position="12"/>
        <end position="45"/>
    </location>
</feature>
<evidence type="ECO:0000256" key="1">
    <source>
        <dbReference type="ARBA" id="ARBA00004141"/>
    </source>
</evidence>
<evidence type="ECO:0000256" key="4">
    <source>
        <dbReference type="ARBA" id="ARBA00022989"/>
    </source>
</evidence>
<sequence>MKEKIGDILGSYGFIILVLLIISLFTLMPILNMLIMGAIIAHGLYPIARKIQTKVKYPSLSIIFIIIVVVIPLILLFAYTISVAVDLSYTFISTTQGYFEQLSFNQTGDIITNYLPVEMQSSAASITASITEAINNVLRLVFGYFIDLVKTLPFAMIQVFVLIFSIFYFTRDGYKVKKYVKTFIPEKKHRLFSNMAKEVKNVLKSIFYGHFLTGLIIGVIGAIGFFILGYRYALFLGILTGVCQLIPVIGPWPIYTILCIYDFSTGNYVRAFIVLVFGFGLSLSDMYIRPALSGKYVNIHPLILLLGFVAGPIVFGLMGFILGPLILGITYAAIRAYKKEKNHLKEETEGKTKKTLSETNSE</sequence>
<evidence type="ECO:0000256" key="5">
    <source>
        <dbReference type="ARBA" id="ARBA00023136"/>
    </source>
</evidence>
<dbReference type="Proteomes" id="UP000253099">
    <property type="component" value="Unassembled WGS sequence"/>
</dbReference>
<dbReference type="InterPro" id="IPR002549">
    <property type="entry name" value="AI-2E-like"/>
</dbReference>
<organism evidence="7 8">
    <name type="scientific">Candidatus Methanobinarius endosymbioticus</name>
    <dbReference type="NCBI Taxonomy" id="2006182"/>
    <lineage>
        <taxon>Archaea</taxon>
        <taxon>Methanobacteriati</taxon>
        <taxon>Methanobacteriota</taxon>
        <taxon>Methanomada group</taxon>
        <taxon>Methanobacteria</taxon>
        <taxon>Methanobacteriales</taxon>
        <taxon>Methanobacteriaceae</taxon>
        <taxon>Candidatus Methanobinarius</taxon>
    </lineage>
</organism>
<keyword evidence="3 6" id="KW-0812">Transmembrane</keyword>
<keyword evidence="5 6" id="KW-0472">Membrane</keyword>
<dbReference type="PANTHER" id="PTHR21716">
    <property type="entry name" value="TRANSMEMBRANE PROTEIN"/>
    <property type="match status" value="1"/>
</dbReference>
<comment type="caution">
    <text evidence="7">The sequence shown here is derived from an EMBL/GenBank/DDBJ whole genome shotgun (WGS) entry which is preliminary data.</text>
</comment>
<feature type="transmembrane region" description="Helical" evidence="6">
    <location>
        <begin position="308"/>
        <end position="334"/>
    </location>
</feature>
<comment type="similarity">
    <text evidence="2">Belongs to the autoinducer-2 exporter (AI-2E) (TC 2.A.86) family.</text>
</comment>
<comment type="subcellular location">
    <subcellularLocation>
        <location evidence="1">Membrane</location>
        <topology evidence="1">Multi-pass membrane protein</topology>
    </subcellularLocation>
</comment>
<evidence type="ECO:0000256" key="6">
    <source>
        <dbReference type="SAM" id="Phobius"/>
    </source>
</evidence>
<feature type="transmembrane region" description="Helical" evidence="6">
    <location>
        <begin position="268"/>
        <end position="288"/>
    </location>
</feature>